<comment type="caution">
    <text evidence="1">The sequence shown here is derived from an EMBL/GenBank/DDBJ whole genome shotgun (WGS) entry which is preliminary data.</text>
</comment>
<gene>
    <name evidence="1" type="ORF">HMPREF9436_01451</name>
</gene>
<dbReference type="AlphaFoldDB" id="E2ZIF7"/>
<dbReference type="HOGENOM" id="CLU_2682322_0_0_9"/>
<organism evidence="1 2">
    <name type="scientific">Faecalibacterium cf. prausnitzii KLE1255</name>
    <dbReference type="NCBI Taxonomy" id="748224"/>
    <lineage>
        <taxon>Bacteria</taxon>
        <taxon>Bacillati</taxon>
        <taxon>Bacillota</taxon>
        <taxon>Clostridia</taxon>
        <taxon>Eubacteriales</taxon>
        <taxon>Oscillospiraceae</taxon>
        <taxon>Faecalibacterium</taxon>
    </lineage>
</organism>
<reference evidence="1 2" key="1">
    <citation type="submission" date="2010-08" db="EMBL/GenBank/DDBJ databases">
        <authorList>
            <person name="Weinstock G."/>
            <person name="Sodergren E."/>
            <person name="Clifton S."/>
            <person name="Fulton L."/>
            <person name="Fulton B."/>
            <person name="Courtney L."/>
            <person name="Fronick C."/>
            <person name="Harrison M."/>
            <person name="Strong C."/>
            <person name="Farmer C."/>
            <person name="Delahaunty K."/>
            <person name="Markovic C."/>
            <person name="Hall O."/>
            <person name="Minx P."/>
            <person name="Tomlinson C."/>
            <person name="Mitreva M."/>
            <person name="Hou S."/>
            <person name="Chen J."/>
            <person name="Wollam A."/>
            <person name="Pepin K.H."/>
            <person name="Johnson M."/>
            <person name="Bhonagiri V."/>
            <person name="Zhang X."/>
            <person name="Suruliraj S."/>
            <person name="Warren W."/>
            <person name="Chinwalla A."/>
            <person name="Mardis E.R."/>
            <person name="Wilson R.K."/>
        </authorList>
    </citation>
    <scope>NUCLEOTIDE SEQUENCE [LARGE SCALE GENOMIC DNA]</scope>
    <source>
        <strain evidence="1 2">KLE1255</strain>
    </source>
</reference>
<sequence>MNAKLYIDSEASTIRAEGNVTEVLDCLASATAQILNAYFPTRNDMRLAGVATLTYKTIDALAYTEPEKEDTDED</sequence>
<dbReference type="EMBL" id="AECU01000118">
    <property type="protein sequence ID" value="EFQ07063.1"/>
    <property type="molecule type" value="Genomic_DNA"/>
</dbReference>
<protein>
    <submittedName>
        <fullName evidence="1">Uncharacterized protein</fullName>
    </submittedName>
</protein>
<dbReference type="Proteomes" id="UP000006028">
    <property type="component" value="Unassembled WGS sequence"/>
</dbReference>
<dbReference type="RefSeq" id="WP_005941792.1">
    <property type="nucleotide sequence ID" value="NZ_GL538315.1"/>
</dbReference>
<proteinExistence type="predicted"/>
<evidence type="ECO:0000313" key="2">
    <source>
        <dbReference type="Proteomes" id="UP000006028"/>
    </source>
</evidence>
<dbReference type="STRING" id="748224.HMPREF9436_01451"/>
<evidence type="ECO:0000313" key="1">
    <source>
        <dbReference type="EMBL" id="EFQ07063.1"/>
    </source>
</evidence>
<accession>E2ZIF7</accession>
<name>E2ZIF7_9FIRM</name>
<dbReference type="BioCyc" id="FCF748224-HMP:GTSS-133-MONOMER"/>